<evidence type="ECO:0000256" key="2">
    <source>
        <dbReference type="ARBA" id="ARBA00022723"/>
    </source>
</evidence>
<reference evidence="9" key="1">
    <citation type="submission" date="2018-05" db="EMBL/GenBank/DDBJ databases">
        <authorList>
            <person name="Lanie J.A."/>
            <person name="Ng W.-L."/>
            <person name="Kazmierczak K.M."/>
            <person name="Andrzejewski T.M."/>
            <person name="Davidsen T.M."/>
            <person name="Wayne K.J."/>
            <person name="Tettelin H."/>
            <person name="Glass J.I."/>
            <person name="Rusch D."/>
            <person name="Podicherti R."/>
            <person name="Tsui H.-C.T."/>
            <person name="Winkler M.E."/>
        </authorList>
    </citation>
    <scope>NUCLEOTIDE SEQUENCE</scope>
</reference>
<dbReference type="GO" id="GO:0046872">
    <property type="term" value="F:metal ion binding"/>
    <property type="evidence" value="ECO:0007669"/>
    <property type="project" value="UniProtKB-KW"/>
</dbReference>
<dbReference type="PANTHER" id="PTHR43472:SF1">
    <property type="entry name" value="PHOSPHORIBOSYLAMINE--GLYCINE LIGASE, CHLOROPLASTIC"/>
    <property type="match status" value="1"/>
</dbReference>
<dbReference type="GO" id="GO:0005524">
    <property type="term" value="F:ATP binding"/>
    <property type="evidence" value="ECO:0007669"/>
    <property type="project" value="UniProtKB-KW"/>
</dbReference>
<keyword evidence="2" id="KW-0479">Metal-binding</keyword>
<dbReference type="InterPro" id="IPR020562">
    <property type="entry name" value="PRibGlycinamide_synth_N"/>
</dbReference>
<dbReference type="InterPro" id="IPR000115">
    <property type="entry name" value="PRibGlycinamide_synth"/>
</dbReference>
<keyword evidence="1" id="KW-0436">Ligase</keyword>
<feature type="domain" description="Phosphoribosylglycinamide synthetase ATP-grasp (A)" evidence="7">
    <location>
        <begin position="103"/>
        <end position="142"/>
    </location>
</feature>
<evidence type="ECO:0000313" key="9">
    <source>
        <dbReference type="EMBL" id="SVB56366.1"/>
    </source>
</evidence>
<dbReference type="GO" id="GO:0004637">
    <property type="term" value="F:phosphoribosylamine-glycine ligase activity"/>
    <property type="evidence" value="ECO:0007669"/>
    <property type="project" value="InterPro"/>
</dbReference>
<keyword evidence="3" id="KW-0547">Nucleotide-binding</keyword>
<evidence type="ECO:0000256" key="5">
    <source>
        <dbReference type="ARBA" id="ARBA00022840"/>
    </source>
</evidence>
<protein>
    <recommendedName>
        <fullName evidence="10">Phosphoribosylamine--glycine ligase</fullName>
    </recommendedName>
</protein>
<dbReference type="Pfam" id="PF02844">
    <property type="entry name" value="GARS_N"/>
    <property type="match status" value="1"/>
</dbReference>
<dbReference type="FunFam" id="3.40.50.20:FF:000006">
    <property type="entry name" value="Phosphoribosylamine--glycine ligase, chloroplastic"/>
    <property type="match status" value="1"/>
</dbReference>
<evidence type="ECO:0000256" key="3">
    <source>
        <dbReference type="ARBA" id="ARBA00022741"/>
    </source>
</evidence>
<dbReference type="GO" id="GO:0009113">
    <property type="term" value="P:purine nucleobase biosynthetic process"/>
    <property type="evidence" value="ECO:0007669"/>
    <property type="project" value="InterPro"/>
</dbReference>
<dbReference type="GO" id="GO:0006164">
    <property type="term" value="P:purine nucleotide biosynthetic process"/>
    <property type="evidence" value="ECO:0007669"/>
    <property type="project" value="UniProtKB-KW"/>
</dbReference>
<dbReference type="InterPro" id="IPR016185">
    <property type="entry name" value="PreATP-grasp_dom_sf"/>
</dbReference>
<dbReference type="SUPFAM" id="SSF52440">
    <property type="entry name" value="PreATP-grasp domain"/>
    <property type="match status" value="1"/>
</dbReference>
<organism evidence="9">
    <name type="scientific">marine metagenome</name>
    <dbReference type="NCBI Taxonomy" id="408172"/>
    <lineage>
        <taxon>unclassified sequences</taxon>
        <taxon>metagenomes</taxon>
        <taxon>ecological metagenomes</taxon>
    </lineage>
</organism>
<sequence>MKVLIVGSGGREHALAWKAKQCKSVSDVFVAPGNGGTANEKNITNVDIAADDIDKLAEFAEINQIELAIIGPEVPLVKGVKDKFESLNLNCFGPNKKAAQLEGSKKFMKDFLSRHEIPTAEYESFSDINSALKYLNHSSIPIV</sequence>
<dbReference type="PANTHER" id="PTHR43472">
    <property type="entry name" value="PHOSPHORIBOSYLAMINE--GLYCINE LIGASE"/>
    <property type="match status" value="1"/>
</dbReference>
<evidence type="ECO:0000256" key="4">
    <source>
        <dbReference type="ARBA" id="ARBA00022755"/>
    </source>
</evidence>
<dbReference type="AlphaFoldDB" id="A0A382F041"/>
<feature type="domain" description="Phosphoribosylglycinamide synthetase N-terminal" evidence="8">
    <location>
        <begin position="1"/>
        <end position="102"/>
    </location>
</feature>
<keyword evidence="6" id="KW-0464">Manganese</keyword>
<feature type="non-terminal residue" evidence="9">
    <location>
        <position position="143"/>
    </location>
</feature>
<dbReference type="Gene3D" id="3.40.50.20">
    <property type="match status" value="1"/>
</dbReference>
<dbReference type="Pfam" id="PF01071">
    <property type="entry name" value="GARS_A"/>
    <property type="match status" value="1"/>
</dbReference>
<dbReference type="SUPFAM" id="SSF56059">
    <property type="entry name" value="Glutathione synthetase ATP-binding domain-like"/>
    <property type="match status" value="1"/>
</dbReference>
<evidence type="ECO:0000256" key="1">
    <source>
        <dbReference type="ARBA" id="ARBA00022598"/>
    </source>
</evidence>
<evidence type="ECO:0000256" key="6">
    <source>
        <dbReference type="ARBA" id="ARBA00023211"/>
    </source>
</evidence>
<name>A0A382F041_9ZZZZ</name>
<evidence type="ECO:0000259" key="7">
    <source>
        <dbReference type="Pfam" id="PF01071"/>
    </source>
</evidence>
<evidence type="ECO:0008006" key="10">
    <source>
        <dbReference type="Google" id="ProtNLM"/>
    </source>
</evidence>
<accession>A0A382F041</accession>
<evidence type="ECO:0000259" key="8">
    <source>
        <dbReference type="Pfam" id="PF02844"/>
    </source>
</evidence>
<dbReference type="EMBL" id="UINC01047282">
    <property type="protein sequence ID" value="SVB56366.1"/>
    <property type="molecule type" value="Genomic_DNA"/>
</dbReference>
<proteinExistence type="predicted"/>
<dbReference type="InterPro" id="IPR020561">
    <property type="entry name" value="PRibGlycinamid_synth_ATP-grasp"/>
</dbReference>
<gene>
    <name evidence="9" type="ORF">METZ01_LOCUS209220</name>
</gene>
<keyword evidence="5" id="KW-0067">ATP-binding</keyword>
<keyword evidence="4" id="KW-0658">Purine biosynthesis</keyword>